<evidence type="ECO:0000313" key="3">
    <source>
        <dbReference type="EMBL" id="KAJ2898295.1"/>
    </source>
</evidence>
<evidence type="ECO:0000313" key="4">
    <source>
        <dbReference type="Proteomes" id="UP001201980"/>
    </source>
</evidence>
<feature type="compositionally biased region" description="Polar residues" evidence="1">
    <location>
        <begin position="685"/>
        <end position="694"/>
    </location>
</feature>
<feature type="domain" description="DUF7924" evidence="2">
    <location>
        <begin position="392"/>
        <end position="600"/>
    </location>
</feature>
<proteinExistence type="predicted"/>
<gene>
    <name evidence="3" type="ORF">MKZ38_004020</name>
</gene>
<reference evidence="3" key="1">
    <citation type="submission" date="2022-07" db="EMBL/GenBank/DDBJ databases">
        <title>Draft genome sequence of Zalerion maritima ATCC 34329, a (micro)plastics degrading marine fungus.</title>
        <authorList>
            <person name="Paco A."/>
            <person name="Goncalves M.F.M."/>
            <person name="Rocha-Santos T.A.P."/>
            <person name="Alves A."/>
        </authorList>
    </citation>
    <scope>NUCLEOTIDE SEQUENCE</scope>
    <source>
        <strain evidence="3">ATCC 34329</strain>
    </source>
</reference>
<protein>
    <recommendedName>
        <fullName evidence="2">DUF7924 domain-containing protein</fullName>
    </recommendedName>
</protein>
<dbReference type="InterPro" id="IPR057684">
    <property type="entry name" value="DUF7924"/>
</dbReference>
<name>A0AAD5RN34_9PEZI</name>
<organism evidence="3 4">
    <name type="scientific">Zalerion maritima</name>
    <dbReference type="NCBI Taxonomy" id="339359"/>
    <lineage>
        <taxon>Eukaryota</taxon>
        <taxon>Fungi</taxon>
        <taxon>Dikarya</taxon>
        <taxon>Ascomycota</taxon>
        <taxon>Pezizomycotina</taxon>
        <taxon>Sordariomycetes</taxon>
        <taxon>Lulworthiomycetidae</taxon>
        <taxon>Lulworthiales</taxon>
        <taxon>Lulworthiaceae</taxon>
        <taxon>Zalerion</taxon>
    </lineage>
</organism>
<evidence type="ECO:0000256" key="1">
    <source>
        <dbReference type="SAM" id="MobiDB-lite"/>
    </source>
</evidence>
<dbReference type="Pfam" id="PF25545">
    <property type="entry name" value="DUF7924"/>
    <property type="match status" value="1"/>
</dbReference>
<feature type="region of interest" description="Disordered" evidence="1">
    <location>
        <begin position="104"/>
        <end position="208"/>
    </location>
</feature>
<feature type="region of interest" description="Disordered" evidence="1">
    <location>
        <begin position="284"/>
        <end position="328"/>
    </location>
</feature>
<comment type="caution">
    <text evidence="3">The sequence shown here is derived from an EMBL/GenBank/DDBJ whole genome shotgun (WGS) entry which is preliminary data.</text>
</comment>
<evidence type="ECO:0000259" key="2">
    <source>
        <dbReference type="Pfam" id="PF25545"/>
    </source>
</evidence>
<keyword evidence="4" id="KW-1185">Reference proteome</keyword>
<feature type="region of interest" description="Disordered" evidence="1">
    <location>
        <begin position="610"/>
        <end position="694"/>
    </location>
</feature>
<dbReference type="Proteomes" id="UP001201980">
    <property type="component" value="Unassembled WGS sequence"/>
</dbReference>
<feature type="compositionally biased region" description="Basic and acidic residues" evidence="1">
    <location>
        <begin position="652"/>
        <end position="666"/>
    </location>
</feature>
<accession>A0AAD5RN34</accession>
<feature type="compositionally biased region" description="Low complexity" evidence="1">
    <location>
        <begin position="313"/>
        <end position="326"/>
    </location>
</feature>
<dbReference type="EMBL" id="JAKWBI020000237">
    <property type="protein sequence ID" value="KAJ2898295.1"/>
    <property type="molecule type" value="Genomic_DNA"/>
</dbReference>
<sequence>MQRYRASLRPSLTKVVSVTNLGELGAEFIKFRCLDQLHNFPLGTGVLRADLRPKTTPQPNQIFATCFATLRLSVGPSIGQTEPRYEIHPSFHTSTVLVMNGGISEPQTRRSCRKPSKASQEKQLHAVASTGVEIPQSHQEQFPLNGDLSRDATPVQARKRQLDETFESDSSPAKRARLTRDAQQPGAEDEKAEQADKPTTLQQPKPKLPTYPYASFLRDFVEPVPPNRPESVHTFVSEWLESVGSDREKRCRSDSHLRRSNSPVPRQLTRSAPEMAYTRDADGFMVPQTPASIGPRSYRADVDTGSIAPSDITGSTRGSGRSSGRSLVEDPFYRDENLAANGIYMRSPYEDFPEHIASLVDEVRKKRDSPGPSPDQLRQDTELLALEMGAGEPDVEKYFHAHIFPDPTWLDSLKRSNRQPMAKHTVPSTGSRLKVSTPVPDMLYGYNRHRAFPRQQCQLISMGNEMNGAANNQGLMYPFFVIEFKGDGPSGSGSLWVATNQCLGGSSSCVNVAERLNRQLRHCKNDKIRPIDSAAFSVAMSGTEARLYISWKQNELDYYEARVDSFLLQKPKDYIEFRKYVRNIIDWGKDKRLNEIRDALTTLLEESRKKASEVAKSRQPPSDDSATSSGKRHKSSSSRRNSSRSDSAQGQSREEDKPYWEWDETARQWFHTNADGTVDWAEQEGQPSSVASAE</sequence>
<dbReference type="PANTHER" id="PTHR42470:SF1">
    <property type="entry name" value="VAST DOMAIN-CONTAINING PROTEIN"/>
    <property type="match status" value="1"/>
</dbReference>
<dbReference type="AlphaFoldDB" id="A0AAD5RN34"/>
<dbReference type="PANTHER" id="PTHR42470">
    <property type="entry name" value="VAST DOMAIN-CONTAINING PROTEIN"/>
    <property type="match status" value="1"/>
</dbReference>
<feature type="compositionally biased region" description="Low complexity" evidence="1">
    <location>
        <begin position="638"/>
        <end position="647"/>
    </location>
</feature>